<dbReference type="PROSITE" id="PS51892">
    <property type="entry name" value="SUBTILASE"/>
    <property type="match status" value="1"/>
</dbReference>
<dbReference type="InterPro" id="IPR023828">
    <property type="entry name" value="Peptidase_S8_Ser-AS"/>
</dbReference>
<feature type="active site" description="Charge relay system" evidence="5">
    <location>
        <position position="224"/>
    </location>
</feature>
<dbReference type="Pfam" id="PF00082">
    <property type="entry name" value="Peptidase_S8"/>
    <property type="match status" value="1"/>
</dbReference>
<keyword evidence="2 5" id="KW-0645">Protease</keyword>
<dbReference type="PROSITE" id="PS00137">
    <property type="entry name" value="SUBTILASE_HIS"/>
    <property type="match status" value="1"/>
</dbReference>
<dbReference type="AlphaFoldDB" id="A0A501W3R5"/>
<feature type="region of interest" description="Disordered" evidence="7">
    <location>
        <begin position="111"/>
        <end position="187"/>
    </location>
</feature>
<protein>
    <submittedName>
        <fullName evidence="10">Aqualysin 1</fullName>
    </submittedName>
</protein>
<evidence type="ECO:0000259" key="8">
    <source>
        <dbReference type="Pfam" id="PF00082"/>
    </source>
</evidence>
<dbReference type="Pfam" id="PF05922">
    <property type="entry name" value="Inhibitor_I9"/>
    <property type="match status" value="1"/>
</dbReference>
<feature type="domain" description="Peptidase S8/S53" evidence="8">
    <location>
        <begin position="215"/>
        <end position="427"/>
    </location>
</feature>
<reference evidence="10 11" key="1">
    <citation type="submission" date="2019-06" db="EMBL/GenBank/DDBJ databases">
        <title>A novel bacterium of genus Pontibacter, isolated from marine sediment.</title>
        <authorList>
            <person name="Huang H."/>
            <person name="Mo K."/>
            <person name="Hu Y."/>
        </authorList>
    </citation>
    <scope>NUCLEOTIDE SEQUENCE [LARGE SCALE GENOMIC DNA]</scope>
    <source>
        <strain evidence="10 11">HB172049</strain>
    </source>
</reference>
<dbReference type="GO" id="GO:0004252">
    <property type="term" value="F:serine-type endopeptidase activity"/>
    <property type="evidence" value="ECO:0007669"/>
    <property type="project" value="UniProtKB-UniRule"/>
</dbReference>
<organism evidence="10 11">
    <name type="scientific">Pontibacter mangrovi</name>
    <dbReference type="NCBI Taxonomy" id="2589816"/>
    <lineage>
        <taxon>Bacteria</taxon>
        <taxon>Pseudomonadati</taxon>
        <taxon>Bacteroidota</taxon>
        <taxon>Cytophagia</taxon>
        <taxon>Cytophagales</taxon>
        <taxon>Hymenobacteraceae</taxon>
        <taxon>Pontibacter</taxon>
    </lineage>
</organism>
<dbReference type="SUPFAM" id="SSF52743">
    <property type="entry name" value="Subtilisin-like"/>
    <property type="match status" value="1"/>
</dbReference>
<dbReference type="SUPFAM" id="SSF54897">
    <property type="entry name" value="Protease propeptides/inhibitors"/>
    <property type="match status" value="1"/>
</dbReference>
<dbReference type="InterPro" id="IPR050131">
    <property type="entry name" value="Peptidase_S8_subtilisin-like"/>
</dbReference>
<comment type="similarity">
    <text evidence="1 5 6">Belongs to the peptidase S8 family.</text>
</comment>
<feature type="compositionally biased region" description="Low complexity" evidence="7">
    <location>
        <begin position="139"/>
        <end position="187"/>
    </location>
</feature>
<dbReference type="InterPro" id="IPR022398">
    <property type="entry name" value="Peptidase_S8_His-AS"/>
</dbReference>
<evidence type="ECO:0000313" key="10">
    <source>
        <dbReference type="EMBL" id="TPE43402.1"/>
    </source>
</evidence>
<keyword evidence="4 5" id="KW-0720">Serine protease</keyword>
<gene>
    <name evidence="10" type="ORF">FJM65_13955</name>
</gene>
<evidence type="ECO:0000256" key="3">
    <source>
        <dbReference type="ARBA" id="ARBA00022801"/>
    </source>
</evidence>
<dbReference type="InterPro" id="IPR010259">
    <property type="entry name" value="S8pro/Inhibitor_I9"/>
</dbReference>
<keyword evidence="11" id="KW-1185">Reference proteome</keyword>
<dbReference type="PROSITE" id="PS00138">
    <property type="entry name" value="SUBTILASE_SER"/>
    <property type="match status" value="1"/>
</dbReference>
<dbReference type="Proteomes" id="UP000316727">
    <property type="component" value="Unassembled WGS sequence"/>
</dbReference>
<evidence type="ECO:0000259" key="9">
    <source>
        <dbReference type="Pfam" id="PF05922"/>
    </source>
</evidence>
<dbReference type="InterPro" id="IPR023827">
    <property type="entry name" value="Peptidase_S8_Asp-AS"/>
</dbReference>
<proteinExistence type="inferred from homology"/>
<dbReference type="GO" id="GO:0006508">
    <property type="term" value="P:proteolysis"/>
    <property type="evidence" value="ECO:0007669"/>
    <property type="project" value="UniProtKB-KW"/>
</dbReference>
<dbReference type="PROSITE" id="PS00136">
    <property type="entry name" value="SUBTILASE_ASP"/>
    <property type="match status" value="1"/>
</dbReference>
<keyword evidence="3 5" id="KW-0378">Hydrolase</keyword>
<dbReference type="OrthoDB" id="9798386at2"/>
<dbReference type="InterPro" id="IPR036852">
    <property type="entry name" value="Peptidase_S8/S53_dom_sf"/>
</dbReference>
<dbReference type="EMBL" id="VFRQ01000007">
    <property type="protein sequence ID" value="TPE43402.1"/>
    <property type="molecule type" value="Genomic_DNA"/>
</dbReference>
<evidence type="ECO:0000313" key="11">
    <source>
        <dbReference type="Proteomes" id="UP000316727"/>
    </source>
</evidence>
<dbReference type="InterPro" id="IPR015500">
    <property type="entry name" value="Peptidase_S8_subtilisin-rel"/>
</dbReference>
<dbReference type="InterPro" id="IPR000209">
    <property type="entry name" value="Peptidase_S8/S53_dom"/>
</dbReference>
<dbReference type="PRINTS" id="PR00723">
    <property type="entry name" value="SUBTILISIN"/>
</dbReference>
<dbReference type="InterPro" id="IPR037045">
    <property type="entry name" value="S8pro/Inhibitor_I9_sf"/>
</dbReference>
<dbReference type="Gene3D" id="3.40.50.200">
    <property type="entry name" value="Peptidase S8/S53 domain"/>
    <property type="match status" value="1"/>
</dbReference>
<feature type="domain" description="Inhibitor I9" evidence="9">
    <location>
        <begin position="23"/>
        <end position="106"/>
    </location>
</feature>
<feature type="active site" description="Charge relay system" evidence="5">
    <location>
        <position position="415"/>
    </location>
</feature>
<evidence type="ECO:0000256" key="2">
    <source>
        <dbReference type="ARBA" id="ARBA00022670"/>
    </source>
</evidence>
<sequence length="452" mass="46030">MDNQFNQPLASLSPSNGQAIEGQYIVVFKNQASQMSASQDLKASKVSALRIREDVLAKAKLKASEVQQVYEGAVSGFAAKLSAEQVNELRRNPNVAYVEQDRIIALSPSWKDTGIATKGGGKGSTDTTTKGGGKGNGKGQTDPTPTEPAPTDSTTTAPAPTEPAPADSTVTDPTPTDSTSIEPTPTEPAAAYAAITPLEGETVAWNIERVGYGDGTGKTVWIIDSGVDTDHPDLNVDVARSYSFIYGNPSIEDGYGHGTSVAGIVAAKNNGSGMIGVAANATVVALRVFDDAGAGSVSRAISAVNYVINNAKAGDVVNMSLGSGISTTLDQAVQDAAAKGILFSLAAGNSNVDCSGTSPARVNAPGVYTISAMDSYNALWASSNFGAGVDFAAPGVGVTATTKNGSIAGGMYGTSMATPHVAGILLLRGEVLSQGYVTGDKDTTPDPIASLD</sequence>
<dbReference type="PANTHER" id="PTHR43806">
    <property type="entry name" value="PEPTIDASE S8"/>
    <property type="match status" value="1"/>
</dbReference>
<evidence type="ECO:0000256" key="4">
    <source>
        <dbReference type="ARBA" id="ARBA00022825"/>
    </source>
</evidence>
<evidence type="ECO:0000256" key="7">
    <source>
        <dbReference type="SAM" id="MobiDB-lite"/>
    </source>
</evidence>
<evidence type="ECO:0000256" key="5">
    <source>
        <dbReference type="PROSITE-ProRule" id="PRU01240"/>
    </source>
</evidence>
<dbReference type="Gene3D" id="3.30.70.80">
    <property type="entry name" value="Peptidase S8 propeptide/proteinase inhibitor I9"/>
    <property type="match status" value="1"/>
</dbReference>
<dbReference type="GO" id="GO:0005615">
    <property type="term" value="C:extracellular space"/>
    <property type="evidence" value="ECO:0007669"/>
    <property type="project" value="TreeGrafter"/>
</dbReference>
<accession>A0A501W3R5</accession>
<evidence type="ECO:0000256" key="1">
    <source>
        <dbReference type="ARBA" id="ARBA00011073"/>
    </source>
</evidence>
<comment type="caution">
    <text evidence="10">The sequence shown here is derived from an EMBL/GenBank/DDBJ whole genome shotgun (WGS) entry which is preliminary data.</text>
</comment>
<name>A0A501W3R5_9BACT</name>
<dbReference type="PANTHER" id="PTHR43806:SF11">
    <property type="entry name" value="CEREVISIN-RELATED"/>
    <property type="match status" value="1"/>
</dbReference>
<evidence type="ECO:0000256" key="6">
    <source>
        <dbReference type="RuleBase" id="RU003355"/>
    </source>
</evidence>
<feature type="active site" description="Charge relay system" evidence="5">
    <location>
        <position position="257"/>
    </location>
</feature>